<sequence>MNVTNTLCGVVPNSSFSYLPIIIIFLIFATAAFLLRASARVAMHVKWWWDDVCIIFALCAFIGYSGIVISLRPLGFGLDIWAVPLENVSRILRGQYATGILYTTARYLIRSSLLLFYLRIFTTSKAKILTTCTLVLIMSEGIAFTIPTIFQCSPISLFWEGWDMEQSGHCVNLQSLLWVSISLGIACDIWMIIFPITFISRLNLDLKAKLRVSVMFALGILVTALNIARVPALDQFSKSTNTTCWCLTLGSTLSVYQLTDPAEVDSVPITILSAVENSIGIICASLPSLHGLYKYLRLNGRQFSTDGSFRHIVDGHETSKQSNSIHPASSESNMIRRGGSAIRMTTTVQSETVPYEADRDVALNDLHLVDPNNGAVGVRAWA</sequence>
<evidence type="ECO:0000313" key="2">
    <source>
        <dbReference type="Proteomes" id="UP001143856"/>
    </source>
</evidence>
<comment type="caution">
    <text evidence="1">The sequence shown here is derived from an EMBL/GenBank/DDBJ whole genome shotgun (WGS) entry which is preliminary data.</text>
</comment>
<protein>
    <submittedName>
        <fullName evidence="1">Uncharacterized protein</fullName>
    </submittedName>
</protein>
<reference evidence="1" key="1">
    <citation type="submission" date="2022-10" db="EMBL/GenBank/DDBJ databases">
        <title>Genome Sequence of Xylaria curta.</title>
        <authorList>
            <person name="Buettner E."/>
        </authorList>
    </citation>
    <scope>NUCLEOTIDE SEQUENCE</scope>
    <source>
        <strain evidence="1">Babe10</strain>
    </source>
</reference>
<proteinExistence type="predicted"/>
<dbReference type="EMBL" id="JAPDGR010000119">
    <property type="protein sequence ID" value="KAJ2995833.1"/>
    <property type="molecule type" value="Genomic_DNA"/>
</dbReference>
<name>A0ACC1PLM7_9PEZI</name>
<accession>A0ACC1PLM7</accession>
<gene>
    <name evidence="1" type="ORF">NUW58_g1160</name>
</gene>
<evidence type="ECO:0000313" key="1">
    <source>
        <dbReference type="EMBL" id="KAJ2995833.1"/>
    </source>
</evidence>
<keyword evidence="2" id="KW-1185">Reference proteome</keyword>
<organism evidence="1 2">
    <name type="scientific">Xylaria curta</name>
    <dbReference type="NCBI Taxonomy" id="42375"/>
    <lineage>
        <taxon>Eukaryota</taxon>
        <taxon>Fungi</taxon>
        <taxon>Dikarya</taxon>
        <taxon>Ascomycota</taxon>
        <taxon>Pezizomycotina</taxon>
        <taxon>Sordariomycetes</taxon>
        <taxon>Xylariomycetidae</taxon>
        <taxon>Xylariales</taxon>
        <taxon>Xylariaceae</taxon>
        <taxon>Xylaria</taxon>
    </lineage>
</organism>
<dbReference type="Proteomes" id="UP001143856">
    <property type="component" value="Unassembled WGS sequence"/>
</dbReference>